<protein>
    <submittedName>
        <fullName evidence="2">Uncharacterized protein</fullName>
    </submittedName>
</protein>
<name>A0A511RGU1_9DEIN</name>
<evidence type="ECO:0000313" key="2">
    <source>
        <dbReference type="EMBL" id="GEM88881.1"/>
    </source>
</evidence>
<dbReference type="RefSeq" id="WP_147145138.1">
    <property type="nucleotide sequence ID" value="NZ_BJXN01000002.1"/>
</dbReference>
<evidence type="ECO:0000256" key="1">
    <source>
        <dbReference type="SAM" id="SignalP"/>
    </source>
</evidence>
<feature type="chain" id="PRO_5022004366" evidence="1">
    <location>
        <begin position="23"/>
        <end position="156"/>
    </location>
</feature>
<organism evidence="2 3">
    <name type="scientific">Oceanithermus desulfurans NBRC 100063</name>
    <dbReference type="NCBI Taxonomy" id="1227550"/>
    <lineage>
        <taxon>Bacteria</taxon>
        <taxon>Thermotogati</taxon>
        <taxon>Deinococcota</taxon>
        <taxon>Deinococci</taxon>
        <taxon>Thermales</taxon>
        <taxon>Thermaceae</taxon>
        <taxon>Oceanithermus</taxon>
    </lineage>
</organism>
<gene>
    <name evidence="2" type="ORF">ODE01S_03150</name>
</gene>
<dbReference type="AlphaFoldDB" id="A0A511RGU1"/>
<dbReference type="OrthoDB" id="573055at2"/>
<reference evidence="2 3" key="1">
    <citation type="submission" date="2019-07" db="EMBL/GenBank/DDBJ databases">
        <title>Whole genome shotgun sequence of Oceanithermus desulfurans NBRC 100063.</title>
        <authorList>
            <person name="Hosoyama A."/>
            <person name="Uohara A."/>
            <person name="Ohji S."/>
            <person name="Ichikawa N."/>
        </authorList>
    </citation>
    <scope>NUCLEOTIDE SEQUENCE [LARGE SCALE GENOMIC DNA]</scope>
    <source>
        <strain evidence="2 3">NBRC 100063</strain>
    </source>
</reference>
<proteinExistence type="predicted"/>
<sequence length="156" mass="16577">MRYAIGLLLLVVPALTAASGNAGTPAPEPLEARVLEVRASGRPGGYTFAVRVQSPDRGCDRYADWWEVVTPDGSELLYRRVLLHSHVDEQPFTRSGGPVLIDPEAEVVVRVHVKPLGYAANALKGSVASGFVPVVLPQGFGAELAGSGPQPTSCWF</sequence>
<dbReference type="EMBL" id="BJXN01000002">
    <property type="protein sequence ID" value="GEM88881.1"/>
    <property type="molecule type" value="Genomic_DNA"/>
</dbReference>
<keyword evidence="1" id="KW-0732">Signal</keyword>
<accession>A0A511RGU1</accession>
<evidence type="ECO:0000313" key="3">
    <source>
        <dbReference type="Proteomes" id="UP000321827"/>
    </source>
</evidence>
<feature type="signal peptide" evidence="1">
    <location>
        <begin position="1"/>
        <end position="22"/>
    </location>
</feature>
<dbReference type="Proteomes" id="UP000321827">
    <property type="component" value="Unassembled WGS sequence"/>
</dbReference>
<comment type="caution">
    <text evidence="2">The sequence shown here is derived from an EMBL/GenBank/DDBJ whole genome shotgun (WGS) entry which is preliminary data.</text>
</comment>